<dbReference type="PANTHER" id="PTHR11934:SF0">
    <property type="entry name" value="RIBOSE-5-PHOSPHATE ISOMERASE"/>
    <property type="match status" value="1"/>
</dbReference>
<protein>
    <recommendedName>
        <fullName evidence="3">Ribose-5-phosphate isomerase A</fullName>
        <ecNumber evidence="3">5.3.1.6</ecNumber>
    </recommendedName>
    <alternativeName>
        <fullName evidence="3">Phosphoriboisomerase A</fullName>
        <shortName evidence="3">PRI</shortName>
    </alternativeName>
</protein>
<gene>
    <name evidence="3" type="primary">rpiA</name>
    <name evidence="4" type="ORF">SAMN04487911_10650</name>
</gene>
<comment type="function">
    <text evidence="3">Catalyzes the reversible conversion of ribose-5-phosphate to ribulose 5-phosphate.</text>
</comment>
<reference evidence="4 5" key="1">
    <citation type="submission" date="2016-11" db="EMBL/GenBank/DDBJ databases">
        <authorList>
            <person name="Jaros S."/>
            <person name="Januszkiewicz K."/>
            <person name="Wedrychowicz H."/>
        </authorList>
    </citation>
    <scope>NUCLEOTIDE SEQUENCE [LARGE SCALE GENOMIC DNA]</scope>
    <source>
        <strain evidence="4 5">CGMCC 1.8863</strain>
    </source>
</reference>
<dbReference type="EMBL" id="FQYX01000006">
    <property type="protein sequence ID" value="SHI81267.1"/>
    <property type="molecule type" value="Genomic_DNA"/>
</dbReference>
<dbReference type="Proteomes" id="UP000184231">
    <property type="component" value="Unassembled WGS sequence"/>
</dbReference>
<feature type="active site" description="Proton acceptor" evidence="3">
    <location>
        <position position="105"/>
    </location>
</feature>
<dbReference type="AlphaFoldDB" id="A0A1M6E6Z7"/>
<feature type="binding site" evidence="3">
    <location>
        <begin position="83"/>
        <end position="86"/>
    </location>
    <ligand>
        <name>substrate</name>
    </ligand>
</feature>
<dbReference type="CDD" id="cd01398">
    <property type="entry name" value="RPI_A"/>
    <property type="match status" value="1"/>
</dbReference>
<dbReference type="SUPFAM" id="SSF100950">
    <property type="entry name" value="NagB/RpiA/CoA transferase-like"/>
    <property type="match status" value="1"/>
</dbReference>
<comment type="pathway">
    <text evidence="3">Carbohydrate degradation; pentose phosphate pathway; D-ribose 5-phosphate from D-ribulose 5-phosphate (non-oxidative stage): step 1/1.</text>
</comment>
<dbReference type="Gene3D" id="3.30.70.260">
    <property type="match status" value="1"/>
</dbReference>
<dbReference type="InterPro" id="IPR037171">
    <property type="entry name" value="NagB/RpiA_transferase-like"/>
</dbReference>
<sequence>MSTEKEKELAAKAAIKYIEDGMTIGLGTGSTAAHMITALAEEVAKGLNIVGIPSSESTKKLALANGIPLTDFANISAIDINIDGTDEFDPYLQLIKGGGGALLREKILAFNSKLNIIIADCHKQVSRLGKFKLPIETIPFATPILIKKLRIMNLHPILREKDNSPFITDEGNYILDLDITHISNVAQLENTLKQLPGIVETGLFLDIADIVIIGRGDTTEVFKR</sequence>
<dbReference type="InterPro" id="IPR004788">
    <property type="entry name" value="Ribose5P_isomerase_type_A"/>
</dbReference>
<dbReference type="GO" id="GO:0005829">
    <property type="term" value="C:cytosol"/>
    <property type="evidence" value="ECO:0007669"/>
    <property type="project" value="TreeGrafter"/>
</dbReference>
<dbReference type="HAMAP" id="MF_00170">
    <property type="entry name" value="Rib_5P_isom_A"/>
    <property type="match status" value="1"/>
</dbReference>
<accession>A0A1M6E6Z7</accession>
<dbReference type="EC" id="5.3.1.6" evidence="3"/>
<dbReference type="UniPathway" id="UPA00115">
    <property type="reaction ID" value="UER00412"/>
</dbReference>
<keyword evidence="2 3" id="KW-0413">Isomerase</keyword>
<dbReference type="FunFam" id="3.40.50.1360:FF:000001">
    <property type="entry name" value="Ribose-5-phosphate isomerase A"/>
    <property type="match status" value="1"/>
</dbReference>
<evidence type="ECO:0000256" key="2">
    <source>
        <dbReference type="ARBA" id="ARBA00023235"/>
    </source>
</evidence>
<dbReference type="RefSeq" id="WP_072763645.1">
    <property type="nucleotide sequence ID" value="NZ_FQYX01000006.1"/>
</dbReference>
<comment type="subunit">
    <text evidence="3">Homodimer.</text>
</comment>
<dbReference type="GO" id="GO:0004751">
    <property type="term" value="F:ribose-5-phosphate isomerase activity"/>
    <property type="evidence" value="ECO:0007669"/>
    <property type="project" value="UniProtKB-UniRule"/>
</dbReference>
<proteinExistence type="inferred from homology"/>
<feature type="binding site" evidence="3">
    <location>
        <begin position="28"/>
        <end position="31"/>
    </location>
    <ligand>
        <name>substrate</name>
    </ligand>
</feature>
<evidence type="ECO:0000256" key="1">
    <source>
        <dbReference type="ARBA" id="ARBA00001713"/>
    </source>
</evidence>
<dbReference type="GO" id="GO:0009052">
    <property type="term" value="P:pentose-phosphate shunt, non-oxidative branch"/>
    <property type="evidence" value="ECO:0007669"/>
    <property type="project" value="UniProtKB-UniRule"/>
</dbReference>
<evidence type="ECO:0000313" key="5">
    <source>
        <dbReference type="Proteomes" id="UP000184231"/>
    </source>
</evidence>
<feature type="binding site" evidence="3">
    <location>
        <begin position="96"/>
        <end position="99"/>
    </location>
    <ligand>
        <name>substrate</name>
    </ligand>
</feature>
<dbReference type="Gene3D" id="3.40.50.1360">
    <property type="match status" value="1"/>
</dbReference>
<keyword evidence="5" id="KW-1185">Reference proteome</keyword>
<evidence type="ECO:0000313" key="4">
    <source>
        <dbReference type="EMBL" id="SHI81267.1"/>
    </source>
</evidence>
<dbReference type="SUPFAM" id="SSF75445">
    <property type="entry name" value="D-ribose-5-phosphate isomerase (RpiA), lid domain"/>
    <property type="match status" value="1"/>
</dbReference>
<name>A0A1M6E6Z7_9FLAO</name>
<dbReference type="GO" id="GO:0006014">
    <property type="term" value="P:D-ribose metabolic process"/>
    <property type="evidence" value="ECO:0007669"/>
    <property type="project" value="TreeGrafter"/>
</dbReference>
<dbReference type="NCBIfam" id="TIGR00021">
    <property type="entry name" value="rpiA"/>
    <property type="match status" value="1"/>
</dbReference>
<comment type="similarity">
    <text evidence="3">Belongs to the ribose 5-phosphate isomerase family.</text>
</comment>
<dbReference type="NCBIfam" id="NF001924">
    <property type="entry name" value="PRK00702.1"/>
    <property type="match status" value="1"/>
</dbReference>
<organism evidence="4 5">
    <name type="scientific">Arenibacter nanhaiticus</name>
    <dbReference type="NCBI Taxonomy" id="558155"/>
    <lineage>
        <taxon>Bacteria</taxon>
        <taxon>Pseudomonadati</taxon>
        <taxon>Bacteroidota</taxon>
        <taxon>Flavobacteriia</taxon>
        <taxon>Flavobacteriales</taxon>
        <taxon>Flavobacteriaceae</taxon>
        <taxon>Arenibacter</taxon>
    </lineage>
</organism>
<feature type="binding site" evidence="3">
    <location>
        <position position="123"/>
    </location>
    <ligand>
        <name>substrate</name>
    </ligand>
</feature>
<dbReference type="OrthoDB" id="5870696at2"/>
<dbReference type="InterPro" id="IPR020672">
    <property type="entry name" value="Ribose5P_isomerase_typA_subgr"/>
</dbReference>
<evidence type="ECO:0000256" key="3">
    <source>
        <dbReference type="HAMAP-Rule" id="MF_00170"/>
    </source>
</evidence>
<dbReference type="Pfam" id="PF06026">
    <property type="entry name" value="Rib_5-P_isom_A"/>
    <property type="match status" value="1"/>
</dbReference>
<comment type="catalytic activity">
    <reaction evidence="1 3">
        <text>aldehydo-D-ribose 5-phosphate = D-ribulose 5-phosphate</text>
        <dbReference type="Rhea" id="RHEA:14657"/>
        <dbReference type="ChEBI" id="CHEBI:58121"/>
        <dbReference type="ChEBI" id="CHEBI:58273"/>
        <dbReference type="EC" id="5.3.1.6"/>
    </reaction>
</comment>
<dbReference type="STRING" id="558155.SAMN04487911_10650"/>
<dbReference type="PANTHER" id="PTHR11934">
    <property type="entry name" value="RIBOSE-5-PHOSPHATE ISOMERASE"/>
    <property type="match status" value="1"/>
</dbReference>